<feature type="transmembrane region" description="Helical" evidence="3">
    <location>
        <begin position="97"/>
        <end position="118"/>
    </location>
</feature>
<dbReference type="AlphaFoldDB" id="A0A2W7N4T0"/>
<evidence type="ECO:0000256" key="2">
    <source>
        <dbReference type="SAM" id="MobiDB-lite"/>
    </source>
</evidence>
<keyword evidence="3" id="KW-0812">Transmembrane</keyword>
<keyword evidence="4" id="KW-0282">Flagellum</keyword>
<reference evidence="4 5" key="1">
    <citation type="submission" date="2018-06" db="EMBL/GenBank/DDBJ databases">
        <title>Genomic Encyclopedia of Archaeal and Bacterial Type Strains, Phase II (KMG-II): from individual species to whole genera.</title>
        <authorList>
            <person name="Goeker M."/>
        </authorList>
    </citation>
    <scope>NUCLEOTIDE SEQUENCE [LARGE SCALE GENOMIC DNA]</scope>
    <source>
        <strain evidence="4 5">DSM 22009</strain>
    </source>
</reference>
<dbReference type="PRINTS" id="PR00950">
    <property type="entry name" value="TYPE3IMSPROT"/>
</dbReference>
<evidence type="ECO:0000256" key="3">
    <source>
        <dbReference type="SAM" id="Phobius"/>
    </source>
</evidence>
<feature type="transmembrane region" description="Helical" evidence="3">
    <location>
        <begin position="35"/>
        <end position="54"/>
    </location>
</feature>
<dbReference type="Proteomes" id="UP000248916">
    <property type="component" value="Unassembled WGS sequence"/>
</dbReference>
<keyword evidence="3" id="KW-1133">Transmembrane helix</keyword>
<dbReference type="SUPFAM" id="SSF160544">
    <property type="entry name" value="EscU C-terminal domain-like"/>
    <property type="match status" value="1"/>
</dbReference>
<evidence type="ECO:0000313" key="5">
    <source>
        <dbReference type="Proteomes" id="UP000248916"/>
    </source>
</evidence>
<proteinExistence type="inferred from homology"/>
<dbReference type="InterPro" id="IPR029025">
    <property type="entry name" value="T3SS_substrate_exporter_C"/>
</dbReference>
<dbReference type="PANTHER" id="PTHR30531">
    <property type="entry name" value="FLAGELLAR BIOSYNTHETIC PROTEIN FLHB"/>
    <property type="match status" value="1"/>
</dbReference>
<dbReference type="Gene3D" id="6.10.250.2080">
    <property type="match status" value="1"/>
</dbReference>
<comment type="caution">
    <text evidence="4">The sequence shown here is derived from an EMBL/GenBank/DDBJ whole genome shotgun (WGS) entry which is preliminary data.</text>
</comment>
<dbReference type="OrthoDB" id="9807950at2"/>
<dbReference type="RefSeq" id="WP_111537792.1">
    <property type="nucleotide sequence ID" value="NZ_QKZL01000011.1"/>
</dbReference>
<keyword evidence="3" id="KW-0472">Membrane</keyword>
<keyword evidence="4" id="KW-0966">Cell projection</keyword>
<keyword evidence="4" id="KW-0969">Cilium</keyword>
<comment type="similarity">
    <text evidence="1">Belongs to the type III secretion exporter family.</text>
</comment>
<dbReference type="InterPro" id="IPR006135">
    <property type="entry name" value="T3SS_substrate_exporter"/>
</dbReference>
<dbReference type="GO" id="GO:0005886">
    <property type="term" value="C:plasma membrane"/>
    <property type="evidence" value="ECO:0007669"/>
    <property type="project" value="TreeGrafter"/>
</dbReference>
<evidence type="ECO:0000313" key="4">
    <source>
        <dbReference type="EMBL" id="PZX15080.1"/>
    </source>
</evidence>
<dbReference type="EMBL" id="QKZL01000011">
    <property type="protein sequence ID" value="PZX15080.1"/>
    <property type="molecule type" value="Genomic_DNA"/>
</dbReference>
<feature type="region of interest" description="Disordered" evidence="2">
    <location>
        <begin position="1"/>
        <end position="27"/>
    </location>
</feature>
<accession>A0A2W7N4T0</accession>
<keyword evidence="5" id="KW-1185">Reference proteome</keyword>
<dbReference type="Pfam" id="PF01312">
    <property type="entry name" value="Bac_export_2"/>
    <property type="match status" value="1"/>
</dbReference>
<dbReference type="GO" id="GO:0009306">
    <property type="term" value="P:protein secretion"/>
    <property type="evidence" value="ECO:0007669"/>
    <property type="project" value="InterPro"/>
</dbReference>
<feature type="transmembrane region" description="Helical" evidence="3">
    <location>
        <begin position="193"/>
        <end position="215"/>
    </location>
</feature>
<feature type="transmembrane region" description="Helical" evidence="3">
    <location>
        <begin position="157"/>
        <end position="181"/>
    </location>
</feature>
<organism evidence="4 5">
    <name type="scientific">Palleronia aestuarii</name>
    <dbReference type="NCBI Taxonomy" id="568105"/>
    <lineage>
        <taxon>Bacteria</taxon>
        <taxon>Pseudomonadati</taxon>
        <taxon>Pseudomonadota</taxon>
        <taxon>Alphaproteobacteria</taxon>
        <taxon>Rhodobacterales</taxon>
        <taxon>Roseobacteraceae</taxon>
        <taxon>Palleronia</taxon>
    </lineage>
</organism>
<protein>
    <submittedName>
        <fullName evidence="4">Flagellar biosynthetic protein FlhB</fullName>
    </submittedName>
</protein>
<name>A0A2W7N4T0_9RHOB</name>
<sequence>MSGGDDEGDDKQFDPSQKKLDDARKKGEIPRSTDLITTGAYAGLLMTGLAMGSASLSSMGGILEGILSRAGSLSQEIASGGGTAFAGGLMLEIGMAIAPWLFIPAVCALLSVIGQQALTVTGSKLQPKLNRISILSNAKNKFGRGGLFEFAKSTVKLLIYGVILFWFIASRMPQIMAAMALTPGHVTATFLELALTFLMLVTAVSLCLGGIDFLWQRAEHMRKNRMSFKEMKDEHKESEGDPHFKQKRRQRGYEIAMNQMLADVPEATVVIVNPTHYAVALKWSRTSPGAPLCVAKGVDEVAARIREKAAEAGVPIHSDPPTARALHAVVEIGEEVRPEHYAAVAVSIRFAEDMRRRARGA</sequence>
<gene>
    <name evidence="4" type="ORF">LX81_02669</name>
</gene>
<evidence type="ECO:0000256" key="1">
    <source>
        <dbReference type="ARBA" id="ARBA00010690"/>
    </source>
</evidence>
<feature type="compositionally biased region" description="Basic and acidic residues" evidence="2">
    <location>
        <begin position="10"/>
        <end position="27"/>
    </location>
</feature>
<dbReference type="Gene3D" id="3.40.1690.10">
    <property type="entry name" value="secretion proteins EscU"/>
    <property type="match status" value="1"/>
</dbReference>
<dbReference type="PANTHER" id="PTHR30531:SF12">
    <property type="entry name" value="FLAGELLAR BIOSYNTHETIC PROTEIN FLHB"/>
    <property type="match status" value="1"/>
</dbReference>